<dbReference type="GO" id="GO:0030267">
    <property type="term" value="F:glyoxylate reductase (NADPH) activity"/>
    <property type="evidence" value="ECO:0007669"/>
    <property type="project" value="TreeGrafter"/>
</dbReference>
<dbReference type="EMBL" id="VNFH01000004">
    <property type="protein sequence ID" value="TVU71249.1"/>
    <property type="molecule type" value="Genomic_DNA"/>
</dbReference>
<evidence type="ECO:0000256" key="1">
    <source>
        <dbReference type="ARBA" id="ARBA00005854"/>
    </source>
</evidence>
<dbReference type="InterPro" id="IPR036291">
    <property type="entry name" value="NAD(P)-bd_dom_sf"/>
</dbReference>
<evidence type="ECO:0000313" key="8">
    <source>
        <dbReference type="Proteomes" id="UP000319941"/>
    </source>
</evidence>
<evidence type="ECO:0000256" key="4">
    <source>
        <dbReference type="RuleBase" id="RU003719"/>
    </source>
</evidence>
<dbReference type="PANTHER" id="PTHR10996:SF283">
    <property type="entry name" value="GLYOXYLATE_HYDROXYPYRUVATE REDUCTASE B"/>
    <property type="match status" value="1"/>
</dbReference>
<dbReference type="CDD" id="cd05301">
    <property type="entry name" value="GDH"/>
    <property type="match status" value="1"/>
</dbReference>
<accession>A0A558HQ41</accession>
<reference evidence="7 8" key="1">
    <citation type="submission" date="2019-07" db="EMBL/GenBank/DDBJ databases">
        <title>Diversity of Bacteria from Kongsfjorden, Arctic.</title>
        <authorList>
            <person name="Yu Y."/>
        </authorList>
    </citation>
    <scope>NUCLEOTIDE SEQUENCE [LARGE SCALE GENOMIC DNA]</scope>
    <source>
        <strain evidence="7 8">SM1923</strain>
    </source>
</reference>
<dbReference type="SUPFAM" id="SSF52283">
    <property type="entry name" value="Formate/glycerate dehydrogenase catalytic domain-like"/>
    <property type="match status" value="1"/>
</dbReference>
<dbReference type="GO" id="GO:0016618">
    <property type="term" value="F:hydroxypyruvate reductase [NAD(P)H] activity"/>
    <property type="evidence" value="ECO:0007669"/>
    <property type="project" value="TreeGrafter"/>
</dbReference>
<dbReference type="InterPro" id="IPR006139">
    <property type="entry name" value="D-isomer_2_OHA_DH_cat_dom"/>
</dbReference>
<dbReference type="RefSeq" id="WP_144727078.1">
    <property type="nucleotide sequence ID" value="NZ_CAWOWR010000097.1"/>
</dbReference>
<dbReference type="GO" id="GO:0005829">
    <property type="term" value="C:cytosol"/>
    <property type="evidence" value="ECO:0007669"/>
    <property type="project" value="TreeGrafter"/>
</dbReference>
<dbReference type="PANTHER" id="PTHR10996">
    <property type="entry name" value="2-HYDROXYACID DEHYDROGENASE-RELATED"/>
    <property type="match status" value="1"/>
</dbReference>
<dbReference type="Pfam" id="PF00389">
    <property type="entry name" value="2-Hacid_dh"/>
    <property type="match status" value="1"/>
</dbReference>
<dbReference type="SUPFAM" id="SSF51735">
    <property type="entry name" value="NAD(P)-binding Rossmann-fold domains"/>
    <property type="match status" value="1"/>
</dbReference>
<evidence type="ECO:0000313" key="7">
    <source>
        <dbReference type="EMBL" id="TVU71249.1"/>
    </source>
</evidence>
<evidence type="ECO:0000259" key="5">
    <source>
        <dbReference type="Pfam" id="PF00389"/>
    </source>
</evidence>
<dbReference type="Proteomes" id="UP000319941">
    <property type="component" value="Unassembled WGS sequence"/>
</dbReference>
<evidence type="ECO:0000256" key="3">
    <source>
        <dbReference type="ARBA" id="ARBA00023027"/>
    </source>
</evidence>
<dbReference type="OrthoDB" id="9805416at2"/>
<dbReference type="Pfam" id="PF02826">
    <property type="entry name" value="2-Hacid_dh_C"/>
    <property type="match status" value="1"/>
</dbReference>
<comment type="similarity">
    <text evidence="1 4">Belongs to the D-isomer specific 2-hydroxyacid dehydrogenase family.</text>
</comment>
<gene>
    <name evidence="7" type="ORF">FQP86_06895</name>
</gene>
<keyword evidence="8" id="KW-1185">Reference proteome</keyword>
<proteinExistence type="inferred from homology"/>
<keyword evidence="2 4" id="KW-0560">Oxidoreductase</keyword>
<keyword evidence="3" id="KW-0520">NAD</keyword>
<feature type="domain" description="D-isomer specific 2-hydroxyacid dehydrogenase NAD-binding" evidence="6">
    <location>
        <begin position="137"/>
        <end position="315"/>
    </location>
</feature>
<name>A0A558HQ41_9GAMM</name>
<evidence type="ECO:0000259" key="6">
    <source>
        <dbReference type="Pfam" id="PF02826"/>
    </source>
</evidence>
<feature type="domain" description="D-isomer specific 2-hydroxyacid dehydrogenase catalytic" evidence="5">
    <location>
        <begin position="28"/>
        <end position="347"/>
    </location>
</feature>
<sequence>MHAPLYAINGASRSDDVSAPSVSARSKIIVLEVLSDDQMAALREHHDVVVLDASLAKTSPDTFNTTLMHELSNAHALIVSKVKMTEALLDAAPQLRVIASVSVGYDNYPLEALNARGILLCNTPDVLTETTADVGFLLIMASARRAVELSNLVRDGKWTQSIDEQYFGTDVHGKTLGMIGMGRIGAAIARRGALGFGMRVQYSNASPKPALEAELGARRVELDDLLASSDFVCVTVPLSSETRHLIGKRELEKMSPHAILINIARGPVIDEAALIDCLQRGGIRGAGLDVFEQEPLSSSSPLAQMPQVVALPHIGSATHDTRRAMAQRALDNTLLALEGEPPLSAVNEPHWTRKG</sequence>
<dbReference type="InterPro" id="IPR050223">
    <property type="entry name" value="D-isomer_2-hydroxyacid_DH"/>
</dbReference>
<dbReference type="AlphaFoldDB" id="A0A558HQ41"/>
<dbReference type="FunFam" id="3.40.50.720:FF:000462">
    <property type="entry name" value="Glyoxylate reductase (NADP+)"/>
    <property type="match status" value="1"/>
</dbReference>
<dbReference type="InterPro" id="IPR006140">
    <property type="entry name" value="D-isomer_DH_NAD-bd"/>
</dbReference>
<protein>
    <submittedName>
        <fullName evidence="7">D-glycerate dehydrogenase</fullName>
    </submittedName>
</protein>
<dbReference type="GO" id="GO:0051287">
    <property type="term" value="F:NAD binding"/>
    <property type="evidence" value="ECO:0007669"/>
    <property type="project" value="InterPro"/>
</dbReference>
<comment type="caution">
    <text evidence="7">The sequence shown here is derived from an EMBL/GenBank/DDBJ whole genome shotgun (WGS) entry which is preliminary data.</text>
</comment>
<evidence type="ECO:0000256" key="2">
    <source>
        <dbReference type="ARBA" id="ARBA00023002"/>
    </source>
</evidence>
<dbReference type="Gene3D" id="3.40.50.720">
    <property type="entry name" value="NAD(P)-binding Rossmann-like Domain"/>
    <property type="match status" value="2"/>
</dbReference>
<organism evidence="7 8">
    <name type="scientific">Cobetia crustatorum</name>
    <dbReference type="NCBI Taxonomy" id="553385"/>
    <lineage>
        <taxon>Bacteria</taxon>
        <taxon>Pseudomonadati</taxon>
        <taxon>Pseudomonadota</taxon>
        <taxon>Gammaproteobacteria</taxon>
        <taxon>Oceanospirillales</taxon>
        <taxon>Halomonadaceae</taxon>
        <taxon>Cobetia</taxon>
    </lineage>
</organism>